<dbReference type="AlphaFoldDB" id="A0A1H3CIP6"/>
<keyword evidence="9" id="KW-0460">Magnesium</keyword>
<keyword evidence="6" id="KW-0479">Metal-binding</keyword>
<evidence type="ECO:0000256" key="1">
    <source>
        <dbReference type="ARBA" id="ARBA00004496"/>
    </source>
</evidence>
<dbReference type="STRING" id="1048340.SAMN05444487_1235"/>
<dbReference type="GO" id="GO:0005737">
    <property type="term" value="C:cytoplasm"/>
    <property type="evidence" value="ECO:0007669"/>
    <property type="project" value="UniProtKB-SubCell"/>
</dbReference>
<evidence type="ECO:0000256" key="10">
    <source>
        <dbReference type="ARBA" id="ARBA00032441"/>
    </source>
</evidence>
<evidence type="ECO:0000313" key="12">
    <source>
        <dbReference type="Proteomes" id="UP000198534"/>
    </source>
</evidence>
<evidence type="ECO:0000313" key="11">
    <source>
        <dbReference type="EMBL" id="SDX53985.1"/>
    </source>
</evidence>
<dbReference type="OrthoDB" id="9815896at2"/>
<keyword evidence="12" id="KW-1185">Reference proteome</keyword>
<dbReference type="NCBIfam" id="TIGR00150">
    <property type="entry name" value="T6A_YjeE"/>
    <property type="match status" value="1"/>
</dbReference>
<dbReference type="EMBL" id="FNNQ01000023">
    <property type="protein sequence ID" value="SDX53985.1"/>
    <property type="molecule type" value="Genomic_DNA"/>
</dbReference>
<dbReference type="PANTHER" id="PTHR33540:SF2">
    <property type="entry name" value="TRNA THREONYLCARBAMOYLADENOSINE BIOSYNTHESIS PROTEIN TSAE"/>
    <property type="match status" value="1"/>
</dbReference>
<dbReference type="RefSeq" id="WP_091742924.1">
    <property type="nucleotide sequence ID" value="NZ_FNNQ01000023.1"/>
</dbReference>
<dbReference type="Pfam" id="PF02367">
    <property type="entry name" value="TsaE"/>
    <property type="match status" value="1"/>
</dbReference>
<evidence type="ECO:0000256" key="4">
    <source>
        <dbReference type="ARBA" id="ARBA00022490"/>
    </source>
</evidence>
<organism evidence="11 12">
    <name type="scientific">Marininema mesophilum</name>
    <dbReference type="NCBI Taxonomy" id="1048340"/>
    <lineage>
        <taxon>Bacteria</taxon>
        <taxon>Bacillati</taxon>
        <taxon>Bacillota</taxon>
        <taxon>Bacilli</taxon>
        <taxon>Bacillales</taxon>
        <taxon>Thermoactinomycetaceae</taxon>
        <taxon>Marininema</taxon>
    </lineage>
</organism>
<reference evidence="11 12" key="1">
    <citation type="submission" date="2016-10" db="EMBL/GenBank/DDBJ databases">
        <authorList>
            <person name="de Groot N.N."/>
        </authorList>
    </citation>
    <scope>NUCLEOTIDE SEQUENCE [LARGE SCALE GENOMIC DNA]</scope>
    <source>
        <strain evidence="11 12">DSM 45610</strain>
    </source>
</reference>
<accession>A0A1H3CIP6</accession>
<keyword evidence="7" id="KW-0547">Nucleotide-binding</keyword>
<evidence type="ECO:0000256" key="9">
    <source>
        <dbReference type="ARBA" id="ARBA00022842"/>
    </source>
</evidence>
<gene>
    <name evidence="11" type="ORF">SAMN05444487_1235</name>
</gene>
<dbReference type="GO" id="GO:0005524">
    <property type="term" value="F:ATP binding"/>
    <property type="evidence" value="ECO:0007669"/>
    <property type="project" value="UniProtKB-KW"/>
</dbReference>
<dbReference type="InterPro" id="IPR027417">
    <property type="entry name" value="P-loop_NTPase"/>
</dbReference>
<name>A0A1H3CIP6_9BACL</name>
<dbReference type="PANTHER" id="PTHR33540">
    <property type="entry name" value="TRNA THREONYLCARBAMOYLADENOSINE BIOSYNTHESIS PROTEIN TSAE"/>
    <property type="match status" value="1"/>
</dbReference>
<evidence type="ECO:0000256" key="5">
    <source>
        <dbReference type="ARBA" id="ARBA00022694"/>
    </source>
</evidence>
<keyword evidence="5" id="KW-0819">tRNA processing</keyword>
<keyword evidence="8" id="KW-0067">ATP-binding</keyword>
<dbReference type="SUPFAM" id="SSF52540">
    <property type="entry name" value="P-loop containing nucleoside triphosphate hydrolases"/>
    <property type="match status" value="1"/>
</dbReference>
<dbReference type="Gene3D" id="3.40.50.300">
    <property type="entry name" value="P-loop containing nucleotide triphosphate hydrolases"/>
    <property type="match status" value="1"/>
</dbReference>
<dbReference type="GO" id="GO:0002949">
    <property type="term" value="P:tRNA threonylcarbamoyladenosine modification"/>
    <property type="evidence" value="ECO:0007669"/>
    <property type="project" value="InterPro"/>
</dbReference>
<comment type="subcellular location">
    <subcellularLocation>
        <location evidence="1">Cytoplasm</location>
    </subcellularLocation>
</comment>
<evidence type="ECO:0000256" key="6">
    <source>
        <dbReference type="ARBA" id="ARBA00022723"/>
    </source>
</evidence>
<protein>
    <recommendedName>
        <fullName evidence="3">tRNA threonylcarbamoyladenosine biosynthesis protein TsaE</fullName>
    </recommendedName>
    <alternativeName>
        <fullName evidence="10">t(6)A37 threonylcarbamoyladenosine biosynthesis protein TsaE</fullName>
    </alternativeName>
</protein>
<dbReference type="GO" id="GO:0046872">
    <property type="term" value="F:metal ion binding"/>
    <property type="evidence" value="ECO:0007669"/>
    <property type="project" value="UniProtKB-KW"/>
</dbReference>
<sequence>MVETCQFTTNDEKETRALASHIAISLQAGDVIALEGDLGAGKTTFSQGVARGLGIEAPIDSPTFTLIKEYDQGRLPFIHMDVYRLEDGGEELGWEEYFYGNAVALVEWADRIKDWLPERFIHIEIKRVDGDRRMITVTTPIEWKERICGGVEEG</sequence>
<dbReference type="Proteomes" id="UP000198534">
    <property type="component" value="Unassembled WGS sequence"/>
</dbReference>
<keyword evidence="4" id="KW-0963">Cytoplasm</keyword>
<evidence type="ECO:0000256" key="7">
    <source>
        <dbReference type="ARBA" id="ARBA00022741"/>
    </source>
</evidence>
<dbReference type="InterPro" id="IPR003442">
    <property type="entry name" value="T6A_TsaE"/>
</dbReference>
<evidence type="ECO:0000256" key="8">
    <source>
        <dbReference type="ARBA" id="ARBA00022840"/>
    </source>
</evidence>
<evidence type="ECO:0000256" key="2">
    <source>
        <dbReference type="ARBA" id="ARBA00007599"/>
    </source>
</evidence>
<evidence type="ECO:0000256" key="3">
    <source>
        <dbReference type="ARBA" id="ARBA00019010"/>
    </source>
</evidence>
<proteinExistence type="inferred from homology"/>
<comment type="similarity">
    <text evidence="2">Belongs to the TsaE family.</text>
</comment>